<dbReference type="PANTHER" id="PTHR38846:SF1">
    <property type="entry name" value="C3H1-TYPE DOMAIN-CONTAINING PROTEIN"/>
    <property type="match status" value="1"/>
</dbReference>
<keyword evidence="2" id="KW-1185">Reference proteome</keyword>
<dbReference type="PANTHER" id="PTHR38846">
    <property type="entry name" value="C3H1-TYPE DOMAIN-CONTAINING PROTEIN"/>
    <property type="match status" value="1"/>
</dbReference>
<protein>
    <submittedName>
        <fullName evidence="1">Uncharacterized protein</fullName>
    </submittedName>
</protein>
<evidence type="ECO:0000313" key="1">
    <source>
        <dbReference type="EMBL" id="KAH7256907.1"/>
    </source>
</evidence>
<proteinExistence type="predicted"/>
<dbReference type="Proteomes" id="UP000813427">
    <property type="component" value="Unassembled WGS sequence"/>
</dbReference>
<name>A0A8K0S518_9HYPO</name>
<dbReference type="EMBL" id="JAGPXF010000002">
    <property type="protein sequence ID" value="KAH7256907.1"/>
    <property type="molecule type" value="Genomic_DNA"/>
</dbReference>
<organism evidence="1 2">
    <name type="scientific">Fusarium tricinctum</name>
    <dbReference type="NCBI Taxonomy" id="61284"/>
    <lineage>
        <taxon>Eukaryota</taxon>
        <taxon>Fungi</taxon>
        <taxon>Dikarya</taxon>
        <taxon>Ascomycota</taxon>
        <taxon>Pezizomycotina</taxon>
        <taxon>Sordariomycetes</taxon>
        <taxon>Hypocreomycetidae</taxon>
        <taxon>Hypocreales</taxon>
        <taxon>Nectriaceae</taxon>
        <taxon>Fusarium</taxon>
        <taxon>Fusarium tricinctum species complex</taxon>
    </lineage>
</organism>
<dbReference type="OrthoDB" id="6105938at2759"/>
<comment type="caution">
    <text evidence="1">The sequence shown here is derived from an EMBL/GenBank/DDBJ whole genome shotgun (WGS) entry which is preliminary data.</text>
</comment>
<evidence type="ECO:0000313" key="2">
    <source>
        <dbReference type="Proteomes" id="UP000813427"/>
    </source>
</evidence>
<dbReference type="AlphaFoldDB" id="A0A8K0S518"/>
<reference evidence="1" key="1">
    <citation type="journal article" date="2021" name="Nat. Commun.">
        <title>Genetic determinants of endophytism in the Arabidopsis root mycobiome.</title>
        <authorList>
            <person name="Mesny F."/>
            <person name="Miyauchi S."/>
            <person name="Thiergart T."/>
            <person name="Pickel B."/>
            <person name="Atanasova L."/>
            <person name="Karlsson M."/>
            <person name="Huettel B."/>
            <person name="Barry K.W."/>
            <person name="Haridas S."/>
            <person name="Chen C."/>
            <person name="Bauer D."/>
            <person name="Andreopoulos W."/>
            <person name="Pangilinan J."/>
            <person name="LaButti K."/>
            <person name="Riley R."/>
            <person name="Lipzen A."/>
            <person name="Clum A."/>
            <person name="Drula E."/>
            <person name="Henrissat B."/>
            <person name="Kohler A."/>
            <person name="Grigoriev I.V."/>
            <person name="Martin F.M."/>
            <person name="Hacquard S."/>
        </authorList>
    </citation>
    <scope>NUCLEOTIDE SEQUENCE</scope>
    <source>
        <strain evidence="1">MPI-SDFR-AT-0068</strain>
    </source>
</reference>
<sequence>MARSVDDESESEIVPGFGVMTLTPRTSSNSTNKSLSLLKQWNNYFQKGTLEDFQRLCADLGITSDLPSKTKCREALKSVNVNIKQFLECDNKPDGVMLFKSRNALIKWTVKNHAFFPRRKLPQGSPLRTLLKEMFYSR</sequence>
<accession>A0A8K0S518</accession>
<gene>
    <name evidence="1" type="ORF">BKA59DRAFT_507812</name>
</gene>